<keyword evidence="3" id="KW-0479">Metal-binding</keyword>
<evidence type="ECO:0000256" key="4">
    <source>
        <dbReference type="ARBA" id="ARBA00022741"/>
    </source>
</evidence>
<name>A0A0E4G967_9FIRM</name>
<dbReference type="Gene3D" id="3.40.50.300">
    <property type="entry name" value="P-loop containing nucleotide triphosphate hydrolases"/>
    <property type="match status" value="4"/>
</dbReference>
<dbReference type="GO" id="GO:0004527">
    <property type="term" value="F:exonuclease activity"/>
    <property type="evidence" value="ECO:0007669"/>
    <property type="project" value="UniProtKB-KW"/>
</dbReference>
<dbReference type="InterPro" id="IPR049035">
    <property type="entry name" value="ADDB_N"/>
</dbReference>
<keyword evidence="5" id="KW-0227">DNA damage</keyword>
<keyword evidence="16" id="KW-1185">Reference proteome</keyword>
<evidence type="ECO:0000256" key="11">
    <source>
        <dbReference type="ARBA" id="ARBA00023014"/>
    </source>
</evidence>
<dbReference type="SUPFAM" id="SSF52540">
    <property type="entry name" value="P-loop containing nucleoside triphosphate hydrolases"/>
    <property type="match status" value="1"/>
</dbReference>
<evidence type="ECO:0000256" key="9">
    <source>
        <dbReference type="ARBA" id="ARBA00022840"/>
    </source>
</evidence>
<dbReference type="Gene3D" id="3.90.320.10">
    <property type="match status" value="1"/>
</dbReference>
<dbReference type="NCBIfam" id="TIGR02773">
    <property type="entry name" value="addB_Gpos"/>
    <property type="match status" value="1"/>
</dbReference>
<evidence type="ECO:0000313" key="15">
    <source>
        <dbReference type="EMBL" id="CFW97413.1"/>
    </source>
</evidence>
<dbReference type="InterPro" id="IPR027417">
    <property type="entry name" value="P-loop_NTPase"/>
</dbReference>
<evidence type="ECO:0000256" key="13">
    <source>
        <dbReference type="ARBA" id="ARBA00023204"/>
    </source>
</evidence>
<keyword evidence="2" id="KW-0540">Nuclease</keyword>
<dbReference type="Proteomes" id="UP000045545">
    <property type="component" value="Unassembled WGS sequence"/>
</dbReference>
<evidence type="ECO:0000256" key="5">
    <source>
        <dbReference type="ARBA" id="ARBA00022763"/>
    </source>
</evidence>
<gene>
    <name evidence="15" type="ORF">82</name>
</gene>
<evidence type="ECO:0000256" key="6">
    <source>
        <dbReference type="ARBA" id="ARBA00022801"/>
    </source>
</evidence>
<dbReference type="Pfam" id="PF12705">
    <property type="entry name" value="PDDEXK_1"/>
    <property type="match status" value="1"/>
</dbReference>
<keyword evidence="1" id="KW-0004">4Fe-4S</keyword>
<evidence type="ECO:0000313" key="16">
    <source>
        <dbReference type="Proteomes" id="UP000045545"/>
    </source>
</evidence>
<evidence type="ECO:0000256" key="3">
    <source>
        <dbReference type="ARBA" id="ARBA00022723"/>
    </source>
</evidence>
<dbReference type="GO" id="GO:0003677">
    <property type="term" value="F:DNA binding"/>
    <property type="evidence" value="ECO:0007669"/>
    <property type="project" value="UniProtKB-KW"/>
</dbReference>
<evidence type="ECO:0000256" key="8">
    <source>
        <dbReference type="ARBA" id="ARBA00022839"/>
    </source>
</evidence>
<keyword evidence="6" id="KW-0378">Hydrolase</keyword>
<sequence length="1129" mass="130265">MIRYILGRAATGKSRRAIEEIGADLKQGGDYPLILFVPEQYTLQAERDLIEQLQLPGIMRVEVLSFNRLAYRILAEAGGRTRVLINEQGKNMIIKKTLNQAHKDLCIYKNASKQEGFVEHLSQLFSELKQYDLTPELLKSSQLEMEAGPQRQKLQDVTLIYEAFINYMEGHYLDLEDQFNLLIDKMEKSSFIKGARVWLDGFTGFTPQNRRILEKIMTLARDTTFCLTIDPKSGRDQELFKPYRRCYEQIHEIAVGNGLPEETVTTQGDKLSVPLRHLTRELYAFPWDTYEDPVNNIKVFAAKNIYSEVEHIASLIVELAREQDYRWRDMAVLCNDLDSYGSVVRRVFYEYRIPYFMDEKRPLDNNPIIKLILASLGVINRGYRQEDIFLLLKTGFTDLNPEECEEMENYMLAYGIQGRLCQENFTRGQNELGTPALEMLNQYRERLFAPLQKLAHETAGKKTGRDISRAMYKYLQVLDIENKLLNWIEELRNQGLYEYAHENAQVLKIVMETFDQLVEILGENELNLKEYAGLLATGYQAFDVGIIPTTVDQVMIGDLKRSKNRNLKALFVMGVNDGIIPAGKSAAGIFTEEDKDFFKNHGLDWGINKEMIAEEESLAIYEAFSKPQNYLYLTYAIADQEGKAMRPSMLINRLHSIFPTLQIQSDLIKSLELEMEHIATADSSFKYLVENLRLYLDGEEIEDLWWDVYGWYFHNQSWDERRQAVLEALFYQNQCADLDSRTAVNLYKSPFRASVSRLEQFAACPFAHFIRYGLRPQERKTFAVGAPDIGVVLHEGMYGFAAALNEQGLNWRDLNQDDCEAVMEKVLEQKLPQHNNGILTSSFRYRYLAKRLKRISHRAVWTLTEHIKNGDFEPLLYEAGFGFGNILPPLKIVLSDGQHIYLEGRIDRIDVLKGEEIDYIKIIDYKSGEKQFSLSDLYFGLNLQLIVYLLAVMKQTDSDLKPRRPAGLFYFKIDDPLISVTDNDLSNIEEKIRKALKMKGLALKDISIVRSMDNALQGNSEFLPLGIKQNDEFTANSSVLEEQEFELLIDYINDLLKELGDEMLRGKIAIEPAKKDKWKACDNCIYHAVCQFDKLFAGNQFKNMAGLQDTEVMTKIREHRGRKADESLD</sequence>
<keyword evidence="8" id="KW-0269">Exonuclease</keyword>
<dbReference type="PANTHER" id="PTHR30591">
    <property type="entry name" value="RECBCD ENZYME SUBUNIT RECC"/>
    <property type="match status" value="1"/>
</dbReference>
<keyword evidence="9" id="KW-0067">ATP-binding</keyword>
<keyword evidence="13" id="KW-0234">DNA repair</keyword>
<dbReference type="Gene3D" id="6.10.140.1030">
    <property type="match status" value="1"/>
</dbReference>
<dbReference type="GO" id="GO:0004386">
    <property type="term" value="F:helicase activity"/>
    <property type="evidence" value="ECO:0007669"/>
    <property type="project" value="UniProtKB-KW"/>
</dbReference>
<dbReference type="InterPro" id="IPR038726">
    <property type="entry name" value="PDDEXK_AddAB-type"/>
</dbReference>
<dbReference type="GO" id="GO:0051539">
    <property type="term" value="F:4 iron, 4 sulfur cluster binding"/>
    <property type="evidence" value="ECO:0007669"/>
    <property type="project" value="UniProtKB-KW"/>
</dbReference>
<evidence type="ECO:0000256" key="12">
    <source>
        <dbReference type="ARBA" id="ARBA00023125"/>
    </source>
</evidence>
<dbReference type="GO" id="GO:0046872">
    <property type="term" value="F:metal ion binding"/>
    <property type="evidence" value="ECO:0007669"/>
    <property type="project" value="UniProtKB-KW"/>
</dbReference>
<dbReference type="InterPro" id="IPR014017">
    <property type="entry name" value="DNA_helicase_UvrD-like_C"/>
</dbReference>
<dbReference type="AlphaFoldDB" id="A0A0E4G967"/>
<dbReference type="STRING" id="690567.82"/>
<evidence type="ECO:0000259" key="14">
    <source>
        <dbReference type="PROSITE" id="PS51217"/>
    </source>
</evidence>
<proteinExistence type="predicted"/>
<keyword evidence="11" id="KW-0411">Iron-sulfur</keyword>
<dbReference type="PANTHER" id="PTHR30591:SF1">
    <property type="entry name" value="RECBCD ENZYME SUBUNIT RECC"/>
    <property type="match status" value="1"/>
</dbReference>
<dbReference type="EMBL" id="CGIH01000002">
    <property type="protein sequence ID" value="CFW97413.1"/>
    <property type="molecule type" value="Genomic_DNA"/>
</dbReference>
<evidence type="ECO:0000256" key="7">
    <source>
        <dbReference type="ARBA" id="ARBA00022806"/>
    </source>
</evidence>
<keyword evidence="12" id="KW-0238">DNA-binding</keyword>
<dbReference type="GO" id="GO:0000724">
    <property type="term" value="P:double-strand break repair via homologous recombination"/>
    <property type="evidence" value="ECO:0007669"/>
    <property type="project" value="InterPro"/>
</dbReference>
<evidence type="ECO:0000256" key="1">
    <source>
        <dbReference type="ARBA" id="ARBA00022485"/>
    </source>
</evidence>
<evidence type="ECO:0000256" key="2">
    <source>
        <dbReference type="ARBA" id="ARBA00022722"/>
    </source>
</evidence>
<dbReference type="GO" id="GO:0005524">
    <property type="term" value="F:ATP binding"/>
    <property type="evidence" value="ECO:0007669"/>
    <property type="project" value="UniProtKB-KW"/>
</dbReference>
<reference evidence="15 16" key="1">
    <citation type="submission" date="2015-03" db="EMBL/GenBank/DDBJ databases">
        <authorList>
            <person name="Murphy D."/>
        </authorList>
    </citation>
    <scope>NUCLEOTIDE SEQUENCE [LARGE SCALE GENOMIC DNA]</scope>
    <source>
        <strain evidence="15 16">OL-4</strain>
    </source>
</reference>
<dbReference type="Pfam" id="PF21445">
    <property type="entry name" value="ADDB_N"/>
    <property type="match status" value="1"/>
</dbReference>
<keyword evidence="7 15" id="KW-0347">Helicase</keyword>
<feature type="domain" description="UvrD-like helicase C-terminal" evidence="14">
    <location>
        <begin position="266"/>
        <end position="564"/>
    </location>
</feature>
<accession>A0A0E4G967</accession>
<keyword evidence="10" id="KW-0408">Iron</keyword>
<dbReference type="PROSITE" id="PS51217">
    <property type="entry name" value="UVRD_HELICASE_CTER"/>
    <property type="match status" value="1"/>
</dbReference>
<protein>
    <submittedName>
        <fullName evidence="15">DNA helicase subunit AddB</fullName>
    </submittedName>
</protein>
<dbReference type="Pfam" id="PF13361">
    <property type="entry name" value="UvrD_C"/>
    <property type="match status" value="1"/>
</dbReference>
<evidence type="ECO:0000256" key="10">
    <source>
        <dbReference type="ARBA" id="ARBA00023004"/>
    </source>
</evidence>
<dbReference type="InterPro" id="IPR011604">
    <property type="entry name" value="PDDEXK-like_dom_sf"/>
</dbReference>
<organism evidence="15 16">
    <name type="scientific">Syntrophomonas zehnderi OL-4</name>
    <dbReference type="NCBI Taxonomy" id="690567"/>
    <lineage>
        <taxon>Bacteria</taxon>
        <taxon>Bacillati</taxon>
        <taxon>Bacillota</taxon>
        <taxon>Clostridia</taxon>
        <taxon>Eubacteriales</taxon>
        <taxon>Syntrophomonadaceae</taxon>
        <taxon>Syntrophomonas</taxon>
    </lineage>
</organism>
<dbReference type="RefSeq" id="WP_052729494.1">
    <property type="nucleotide sequence ID" value="NZ_CGIH01000002.1"/>
</dbReference>
<dbReference type="InterPro" id="IPR014140">
    <property type="entry name" value="DNA_helicase_suAddB"/>
</dbReference>
<keyword evidence="4" id="KW-0547">Nucleotide-binding</keyword>